<organism evidence="1 2">
    <name type="scientific">Vigna unguiculata</name>
    <name type="common">Cowpea</name>
    <dbReference type="NCBI Taxonomy" id="3917"/>
    <lineage>
        <taxon>Eukaryota</taxon>
        <taxon>Viridiplantae</taxon>
        <taxon>Streptophyta</taxon>
        <taxon>Embryophyta</taxon>
        <taxon>Tracheophyta</taxon>
        <taxon>Spermatophyta</taxon>
        <taxon>Magnoliopsida</taxon>
        <taxon>eudicotyledons</taxon>
        <taxon>Gunneridae</taxon>
        <taxon>Pentapetalae</taxon>
        <taxon>rosids</taxon>
        <taxon>fabids</taxon>
        <taxon>Fabales</taxon>
        <taxon>Fabaceae</taxon>
        <taxon>Papilionoideae</taxon>
        <taxon>50 kb inversion clade</taxon>
        <taxon>NPAAA clade</taxon>
        <taxon>indigoferoid/millettioid clade</taxon>
        <taxon>Phaseoleae</taxon>
        <taxon>Vigna</taxon>
    </lineage>
</organism>
<accession>A0A4D6M888</accession>
<name>A0A4D6M888_VIGUN</name>
<protein>
    <submittedName>
        <fullName evidence="1">Uncharacterized protein</fullName>
    </submittedName>
</protein>
<dbReference type="Proteomes" id="UP000501690">
    <property type="component" value="Linkage Group LG6"/>
</dbReference>
<proteinExistence type="predicted"/>
<sequence>MVAHGGARFKCSGGVGSEKMEVLLVAELQEVVRHGAACSRHTPMLDGAVKMMKMVQVRSFTGKK</sequence>
<gene>
    <name evidence="1" type="ORF">DEO72_LG6g1038</name>
</gene>
<evidence type="ECO:0000313" key="1">
    <source>
        <dbReference type="EMBL" id="QCD96336.1"/>
    </source>
</evidence>
<keyword evidence="2" id="KW-1185">Reference proteome</keyword>
<dbReference type="EMBL" id="CP039350">
    <property type="protein sequence ID" value="QCD96336.1"/>
    <property type="molecule type" value="Genomic_DNA"/>
</dbReference>
<evidence type="ECO:0000313" key="2">
    <source>
        <dbReference type="Proteomes" id="UP000501690"/>
    </source>
</evidence>
<reference evidence="1 2" key="1">
    <citation type="submission" date="2019-04" db="EMBL/GenBank/DDBJ databases">
        <title>An improved genome assembly and genetic linkage map for asparagus bean, Vigna unguiculata ssp. sesquipedialis.</title>
        <authorList>
            <person name="Xia Q."/>
            <person name="Zhang R."/>
            <person name="Dong Y."/>
        </authorList>
    </citation>
    <scope>NUCLEOTIDE SEQUENCE [LARGE SCALE GENOMIC DNA]</scope>
    <source>
        <tissue evidence="1">Leaf</tissue>
    </source>
</reference>
<dbReference type="AlphaFoldDB" id="A0A4D6M888"/>